<sequence length="140" mass="15580">MDQIVDDVDRRGKTTLSTPDQDSNLNLPVIDSLAPRDTMRRSRLYLPWSLLAVTSTPMANGLYSVVFLSAHRVRTFRSRACISAAITRPVVMWVMDPTLLGALKRVNILQKTDSCYSSILRSHPLAIVSGEISTIKHSLV</sequence>
<evidence type="ECO:0000313" key="3">
    <source>
        <dbReference type="EMBL" id="CAD7458111.1"/>
    </source>
</evidence>
<dbReference type="AlphaFoldDB" id="A0A7R9NW29"/>
<evidence type="ECO:0000256" key="1">
    <source>
        <dbReference type="SAM" id="MobiDB-lite"/>
    </source>
</evidence>
<dbReference type="EMBL" id="OE002084">
    <property type="protein sequence ID" value="CAD7458111.1"/>
    <property type="molecule type" value="Genomic_DNA"/>
</dbReference>
<evidence type="ECO:0000256" key="2">
    <source>
        <dbReference type="SAM" id="Phobius"/>
    </source>
</evidence>
<feature type="region of interest" description="Disordered" evidence="1">
    <location>
        <begin position="1"/>
        <end position="20"/>
    </location>
</feature>
<keyword evidence="2" id="KW-0472">Membrane</keyword>
<proteinExistence type="predicted"/>
<keyword evidence="2" id="KW-1133">Transmembrane helix</keyword>
<gene>
    <name evidence="3" type="ORF">TTEB3V08_LOCUS6097</name>
</gene>
<protein>
    <submittedName>
        <fullName evidence="3">Uncharacterized protein</fullName>
    </submittedName>
</protein>
<organism evidence="3">
    <name type="scientific">Timema tahoe</name>
    <dbReference type="NCBI Taxonomy" id="61484"/>
    <lineage>
        <taxon>Eukaryota</taxon>
        <taxon>Metazoa</taxon>
        <taxon>Ecdysozoa</taxon>
        <taxon>Arthropoda</taxon>
        <taxon>Hexapoda</taxon>
        <taxon>Insecta</taxon>
        <taxon>Pterygota</taxon>
        <taxon>Neoptera</taxon>
        <taxon>Polyneoptera</taxon>
        <taxon>Phasmatodea</taxon>
        <taxon>Timematodea</taxon>
        <taxon>Timematoidea</taxon>
        <taxon>Timematidae</taxon>
        <taxon>Timema</taxon>
    </lineage>
</organism>
<reference evidence="3" key="1">
    <citation type="submission" date="2020-11" db="EMBL/GenBank/DDBJ databases">
        <authorList>
            <person name="Tran Van P."/>
        </authorList>
    </citation>
    <scope>NUCLEOTIDE SEQUENCE</scope>
</reference>
<keyword evidence="2" id="KW-0812">Transmembrane</keyword>
<name>A0A7R9NW29_9NEOP</name>
<accession>A0A7R9NW29</accession>
<feature type="transmembrane region" description="Helical" evidence="2">
    <location>
        <begin position="45"/>
        <end position="70"/>
    </location>
</feature>